<evidence type="ECO:0000313" key="2">
    <source>
        <dbReference type="EMBL" id="CAB4125254.1"/>
    </source>
</evidence>
<keyword evidence="1" id="KW-0472">Membrane</keyword>
<reference evidence="2" key="1">
    <citation type="submission" date="2020-04" db="EMBL/GenBank/DDBJ databases">
        <authorList>
            <person name="Chiriac C."/>
            <person name="Salcher M."/>
            <person name="Ghai R."/>
            <person name="Kavagutti S V."/>
        </authorList>
    </citation>
    <scope>NUCLEOTIDE SEQUENCE</scope>
</reference>
<proteinExistence type="predicted"/>
<feature type="transmembrane region" description="Helical" evidence="1">
    <location>
        <begin position="36"/>
        <end position="57"/>
    </location>
</feature>
<organism evidence="2">
    <name type="scientific">uncultured Caudovirales phage</name>
    <dbReference type="NCBI Taxonomy" id="2100421"/>
    <lineage>
        <taxon>Viruses</taxon>
        <taxon>Duplodnaviria</taxon>
        <taxon>Heunggongvirae</taxon>
        <taxon>Uroviricota</taxon>
        <taxon>Caudoviricetes</taxon>
        <taxon>Peduoviridae</taxon>
        <taxon>Maltschvirus</taxon>
        <taxon>Maltschvirus maltsch</taxon>
    </lineage>
</organism>
<dbReference type="EMBL" id="LR796188">
    <property type="protein sequence ID" value="CAB4125254.1"/>
    <property type="molecule type" value="Genomic_DNA"/>
</dbReference>
<evidence type="ECO:0000256" key="1">
    <source>
        <dbReference type="SAM" id="Phobius"/>
    </source>
</evidence>
<name>A0A6J5KS42_9CAUD</name>
<accession>A0A6J5KS42</accession>
<feature type="transmembrane region" description="Helical" evidence="1">
    <location>
        <begin position="6"/>
        <end position="24"/>
    </location>
</feature>
<keyword evidence="1" id="KW-0812">Transmembrane</keyword>
<gene>
    <name evidence="2" type="ORF">UFOVP54_93</name>
</gene>
<sequence length="59" mass="6757">MILPYAIPYFIIGVFVAIILDMGIRIAKTSEPFTFIEIFVCIIGWPIMLFGMIRGLFED</sequence>
<protein>
    <submittedName>
        <fullName evidence="2">Uncharacterized protein</fullName>
    </submittedName>
</protein>
<keyword evidence="1" id="KW-1133">Transmembrane helix</keyword>